<keyword evidence="1" id="KW-1133">Transmembrane helix</keyword>
<reference evidence="5 9" key="2">
    <citation type="submission" date="2018-03" db="EMBL/GenBank/DDBJ databases">
        <title>Genomic Encyclopedia of Archaeal and Bacterial Type Strains, Phase II (KMG-II): from individual species to whole genera.</title>
        <authorList>
            <person name="Goeker M."/>
        </authorList>
    </citation>
    <scope>NUCLEOTIDE SEQUENCE [LARGE SCALE GENOMIC DNA]</scope>
    <source>
        <strain evidence="5 9">DSM 22727</strain>
    </source>
</reference>
<evidence type="ECO:0000313" key="3">
    <source>
        <dbReference type="EMBL" id="GAK98864.1"/>
    </source>
</evidence>
<evidence type="ECO:0000313" key="4">
    <source>
        <dbReference type="EMBL" id="GAL74160.1"/>
    </source>
</evidence>
<name>A0A081D7U4_NONUL</name>
<dbReference type="EMBL" id="BBLG01000001">
    <property type="protein sequence ID" value="GAK74990.1"/>
    <property type="molecule type" value="Genomic_DNA"/>
</dbReference>
<keyword evidence="1" id="KW-0812">Transmembrane</keyword>
<dbReference type="Proteomes" id="UP000239997">
    <property type="component" value="Unassembled WGS sequence"/>
</dbReference>
<dbReference type="Proteomes" id="UP000029647">
    <property type="component" value="Unassembled WGS sequence"/>
</dbReference>
<dbReference type="EMBL" id="BBNT01000001">
    <property type="protein sequence ID" value="GAL74160.1"/>
    <property type="molecule type" value="Genomic_DNA"/>
</dbReference>
<dbReference type="EMBL" id="BBMM01000001">
    <property type="protein sequence ID" value="GAK98864.1"/>
    <property type="molecule type" value="Genomic_DNA"/>
</dbReference>
<organism evidence="2 6">
    <name type="scientific">Nonlabens ulvanivorans</name>
    <name type="common">Persicivirga ulvanivorans</name>
    <dbReference type="NCBI Taxonomy" id="906888"/>
    <lineage>
        <taxon>Bacteria</taxon>
        <taxon>Pseudomonadati</taxon>
        <taxon>Bacteroidota</taxon>
        <taxon>Flavobacteriia</taxon>
        <taxon>Flavobacteriales</taxon>
        <taxon>Flavobacteriaceae</taxon>
        <taxon>Nonlabens</taxon>
    </lineage>
</organism>
<sequence>MELLQYILVAVVVLVALGWLFRKSLFPSKKTSGCGDGNCGCH</sequence>
<evidence type="ECO:0000313" key="9">
    <source>
        <dbReference type="Proteomes" id="UP000239997"/>
    </source>
</evidence>
<evidence type="ECO:0000256" key="1">
    <source>
        <dbReference type="SAM" id="Phobius"/>
    </source>
</evidence>
<dbReference type="Proteomes" id="UP000028980">
    <property type="component" value="Unassembled WGS sequence"/>
</dbReference>
<evidence type="ECO:0000313" key="6">
    <source>
        <dbReference type="Proteomes" id="UP000028980"/>
    </source>
</evidence>
<dbReference type="AlphaFoldDB" id="A0A081D7U4"/>
<evidence type="ECO:0000313" key="8">
    <source>
        <dbReference type="Proteomes" id="UP000029647"/>
    </source>
</evidence>
<gene>
    <name evidence="4" type="ORF">JCM19275_3007</name>
    <name evidence="2" type="ORF">JCM19296_568</name>
    <name evidence="3" type="ORF">JCM19314_2895</name>
    <name evidence="5" type="ORF">LY02_00321</name>
</gene>
<accession>A0A081D7U4</accession>
<dbReference type="EMBL" id="PVNA01000001">
    <property type="protein sequence ID" value="PRX15108.1"/>
    <property type="molecule type" value="Genomic_DNA"/>
</dbReference>
<keyword evidence="1" id="KW-0472">Membrane</keyword>
<protein>
    <submittedName>
        <fullName evidence="5">Attachment p12 family protein</fullName>
    </submittedName>
</protein>
<evidence type="ECO:0000313" key="2">
    <source>
        <dbReference type="EMBL" id="GAK74990.1"/>
    </source>
</evidence>
<evidence type="ECO:0000313" key="7">
    <source>
        <dbReference type="Proteomes" id="UP000029226"/>
    </source>
</evidence>
<feature type="transmembrane region" description="Helical" evidence="1">
    <location>
        <begin position="6"/>
        <end position="22"/>
    </location>
</feature>
<proteinExistence type="predicted"/>
<reference evidence="6 7" key="1">
    <citation type="journal article" date="2014" name="Genome Announc.">
        <title>Draft Genome Sequences of Marine Flavobacterium Nonlabens Strains NR17, NR24, NR27, NR32, NR33, and Ara13.</title>
        <authorList>
            <person name="Nakanishi M."/>
            <person name="Meirelles P."/>
            <person name="Suzuki R."/>
            <person name="Takatani N."/>
            <person name="Mino S."/>
            <person name="Suda W."/>
            <person name="Oshima K."/>
            <person name="Hattori M."/>
            <person name="Ohkuma M."/>
            <person name="Hosokawa M."/>
            <person name="Miyashita K."/>
            <person name="Thompson F.L."/>
            <person name="Niwa A."/>
            <person name="Sawabe T."/>
            <person name="Sawabe T."/>
        </authorList>
    </citation>
    <scope>NUCLEOTIDE SEQUENCE [LARGE SCALE GENOMIC DNA]</scope>
    <source>
        <strain evidence="4">JCM 19275</strain>
        <strain evidence="2">JCM 19296</strain>
        <strain evidence="3">JCM 19314</strain>
        <strain evidence="8">JCM19275</strain>
        <strain evidence="6">JCM19296</strain>
        <strain evidence="7">JCM19314</strain>
    </source>
</reference>
<dbReference type="Pfam" id="PF12669">
    <property type="entry name" value="FeoB_associated"/>
    <property type="match status" value="1"/>
</dbReference>
<evidence type="ECO:0000313" key="5">
    <source>
        <dbReference type="EMBL" id="PRX15108.1"/>
    </source>
</evidence>
<keyword evidence="9" id="KW-1185">Reference proteome</keyword>
<comment type="caution">
    <text evidence="2">The sequence shown here is derived from an EMBL/GenBank/DDBJ whole genome shotgun (WGS) entry which is preliminary data.</text>
</comment>
<dbReference type="Proteomes" id="UP000029226">
    <property type="component" value="Unassembled WGS sequence"/>
</dbReference>